<dbReference type="EC" id="1.2.1.58" evidence="2"/>
<dbReference type="PANTHER" id="PTHR32154">
    <property type="entry name" value="PYRUVATE-FLAVODOXIN OXIDOREDUCTASE-RELATED"/>
    <property type="match status" value="1"/>
</dbReference>
<dbReference type="AlphaFoldDB" id="A0A645EX62"/>
<gene>
    <name evidence="2" type="primary">padG_4</name>
    <name evidence="2" type="ORF">SDC9_153743</name>
</gene>
<dbReference type="Pfam" id="PF17147">
    <property type="entry name" value="PFOR_II"/>
    <property type="match status" value="1"/>
</dbReference>
<comment type="caution">
    <text evidence="2">The sequence shown here is derived from an EMBL/GenBank/DDBJ whole genome shotgun (WGS) entry which is preliminary data.</text>
</comment>
<proteinExistence type="predicted"/>
<name>A0A645EX62_9ZZZZ</name>
<dbReference type="EMBL" id="VSSQ01052391">
    <property type="protein sequence ID" value="MPN06487.1"/>
    <property type="molecule type" value="Genomic_DNA"/>
</dbReference>
<keyword evidence="2" id="KW-0560">Oxidoreductase</keyword>
<dbReference type="Gene3D" id="3.40.50.920">
    <property type="match status" value="1"/>
</dbReference>
<protein>
    <submittedName>
        <fullName evidence="2">NADH-dependent phenylglyoxylate dehydrogenase subunit alpha</fullName>
        <ecNumber evidence="2">1.2.1.58</ecNumber>
    </submittedName>
</protein>
<dbReference type="InterPro" id="IPR033412">
    <property type="entry name" value="PFOR_II"/>
</dbReference>
<dbReference type="FunFam" id="3.40.50.920:FF:000010">
    <property type="entry name" value="Pyruvate ferredoxin oxidoreductase, alpha subunit"/>
    <property type="match status" value="1"/>
</dbReference>
<accession>A0A645EX62</accession>
<organism evidence="2">
    <name type="scientific">bioreactor metagenome</name>
    <dbReference type="NCBI Taxonomy" id="1076179"/>
    <lineage>
        <taxon>unclassified sequences</taxon>
        <taxon>metagenomes</taxon>
        <taxon>ecological metagenomes</taxon>
    </lineage>
</organism>
<dbReference type="InterPro" id="IPR050722">
    <property type="entry name" value="Pyruvate:ferred/Flavod_OxRd"/>
</dbReference>
<dbReference type="SUPFAM" id="SSF52922">
    <property type="entry name" value="TK C-terminal domain-like"/>
    <property type="match status" value="1"/>
</dbReference>
<dbReference type="GO" id="GO:0047110">
    <property type="term" value="F:phenylglyoxylate dehydrogenase (acylating) activity"/>
    <property type="evidence" value="ECO:0007669"/>
    <property type="project" value="UniProtKB-EC"/>
</dbReference>
<feature type="domain" description="Pyruvate:ferredoxin oxidoreductase core" evidence="1">
    <location>
        <begin position="35"/>
        <end position="137"/>
    </location>
</feature>
<reference evidence="2" key="1">
    <citation type="submission" date="2019-08" db="EMBL/GenBank/DDBJ databases">
        <authorList>
            <person name="Kucharzyk K."/>
            <person name="Murdoch R.W."/>
            <person name="Higgins S."/>
            <person name="Loffler F."/>
        </authorList>
    </citation>
    <scope>NUCLEOTIDE SEQUENCE</scope>
</reference>
<evidence type="ECO:0000259" key="1">
    <source>
        <dbReference type="Pfam" id="PF17147"/>
    </source>
</evidence>
<sequence length="164" mass="17937">MANALDIIDEVDQKFGDAFGRYYGGTISEYRMEDAEVVIITIGGMTGTGMDAVDQAREEGIRAGLIKLRFTRPFPAKRIKEALKGKKAFAVIDRSVCFGWSQGPMHMETKAALADAKDDYCHFSVIGGLGGADISIDMLLGTIRSLEASKDDPGEKETQWYMAD</sequence>
<dbReference type="PANTHER" id="PTHR32154:SF0">
    <property type="entry name" value="PYRUVATE-FLAVODOXIN OXIDOREDUCTASE-RELATED"/>
    <property type="match status" value="1"/>
</dbReference>
<dbReference type="GO" id="GO:0006979">
    <property type="term" value="P:response to oxidative stress"/>
    <property type="evidence" value="ECO:0007669"/>
    <property type="project" value="TreeGrafter"/>
</dbReference>
<evidence type="ECO:0000313" key="2">
    <source>
        <dbReference type="EMBL" id="MPN06487.1"/>
    </source>
</evidence>
<dbReference type="InterPro" id="IPR009014">
    <property type="entry name" value="Transketo_C/PFOR_II"/>
</dbReference>